<organism evidence="1 2">
    <name type="scientific">Rhizobium rhizogenes (strain K84 / ATCC BAA-868)</name>
    <name type="common">Agrobacterium radiobacter</name>
    <dbReference type="NCBI Taxonomy" id="311403"/>
    <lineage>
        <taxon>Bacteria</taxon>
        <taxon>Pseudomonadati</taxon>
        <taxon>Pseudomonadota</taxon>
        <taxon>Alphaproteobacteria</taxon>
        <taxon>Hyphomicrobiales</taxon>
        <taxon>Rhizobiaceae</taxon>
        <taxon>Rhizobium/Agrobacterium group</taxon>
        <taxon>Rhizobium</taxon>
    </lineage>
</organism>
<evidence type="ECO:0000313" key="1">
    <source>
        <dbReference type="EMBL" id="ACM26553.1"/>
    </source>
</evidence>
<dbReference type="EMBL" id="CP000628">
    <property type="protein sequence ID" value="ACM26553.1"/>
    <property type="molecule type" value="Genomic_DNA"/>
</dbReference>
<protein>
    <recommendedName>
        <fullName evidence="3">DUF982 domain-containing protein</fullName>
    </recommendedName>
</protein>
<reference evidence="1 2" key="1">
    <citation type="journal article" date="2009" name="J. Bacteriol.">
        <title>Genome sequences of three Agrobacterium biovars help elucidate the evolution of multichromosome genomes in bacteria.</title>
        <authorList>
            <person name="Slater S.C."/>
            <person name="Goldman B.S."/>
            <person name="Goodner B."/>
            <person name="Setubal J.C."/>
            <person name="Farrand S.K."/>
            <person name="Nester E.W."/>
            <person name="Burr T.J."/>
            <person name="Banta L."/>
            <person name="Dickerman A.W."/>
            <person name="Paulsen I."/>
            <person name="Otten L."/>
            <person name="Suen G."/>
            <person name="Welch R."/>
            <person name="Almeida N.F."/>
            <person name="Arnold F."/>
            <person name="Burton O.T."/>
            <person name="Du Z."/>
            <person name="Ewing A."/>
            <person name="Godsy E."/>
            <person name="Heisel S."/>
            <person name="Houmiel K.L."/>
            <person name="Jhaveri J."/>
            <person name="Lu J."/>
            <person name="Miller N.M."/>
            <person name="Norton S."/>
            <person name="Chen Q."/>
            <person name="Phoolcharoen W."/>
            <person name="Ohlin V."/>
            <person name="Ondrusek D."/>
            <person name="Pride N."/>
            <person name="Stricklin S.L."/>
            <person name="Sun J."/>
            <person name="Wheeler C."/>
            <person name="Wilson L."/>
            <person name="Zhu H."/>
            <person name="Wood D.W."/>
        </authorList>
    </citation>
    <scope>NUCLEOTIDE SEQUENCE [LARGE SCALE GENOMIC DNA]</scope>
    <source>
        <strain evidence="2">K84 / ATCC BAA-868</strain>
    </source>
</reference>
<dbReference type="eggNOG" id="ENOG50319ZX">
    <property type="taxonomic scope" value="Bacteria"/>
</dbReference>
<dbReference type="Proteomes" id="UP000001600">
    <property type="component" value="Chromosome 1"/>
</dbReference>
<accession>B9JF63</accession>
<gene>
    <name evidence="1" type="ordered locus">Arad_2336</name>
</gene>
<dbReference type="InterPro" id="IPR010385">
    <property type="entry name" value="DUF982"/>
</dbReference>
<dbReference type="Pfam" id="PF06169">
    <property type="entry name" value="DUF982"/>
    <property type="match status" value="1"/>
</dbReference>
<dbReference type="Gene3D" id="6.10.250.730">
    <property type="match status" value="1"/>
</dbReference>
<dbReference type="STRING" id="311403.Arad_2336"/>
<sequence>MSSNARAVFTTPTHRLINSSGFPAPRTTLENVGRISWNGFCKVIRVFTLLRSSVLERNTLRPFPAAVTLVMSDTGGYRRVNTAQDATETLLDHWPIRDGEAYLTAIQACLDAIMERVHPQAARNAFIKAAEEAGVSLLQ</sequence>
<evidence type="ECO:0000313" key="2">
    <source>
        <dbReference type="Proteomes" id="UP000001600"/>
    </source>
</evidence>
<proteinExistence type="predicted"/>
<name>B9JF63_RHIR8</name>
<dbReference type="HOGENOM" id="CLU_1957787_0_0_5"/>
<dbReference type="KEGG" id="ara:Arad_2336"/>
<evidence type="ECO:0008006" key="3">
    <source>
        <dbReference type="Google" id="ProtNLM"/>
    </source>
</evidence>
<dbReference type="AlphaFoldDB" id="B9JF63"/>